<proteinExistence type="predicted"/>
<dbReference type="RefSeq" id="WP_160118766.1">
    <property type="nucleotide sequence ID" value="NZ_LS398110.1"/>
</dbReference>
<sequence length="125" mass="13307">MRGDVPSQESLEAVDLGPDNIFAQLGEPDADERHLKSTLVTRLRAAIADRKLTQVEAGEILGVPQSKVSELVSGAASGLSAERLINLLNKVGVSVSLAFSQEPGWRPGETFVHFDRDADTDVAGP</sequence>
<organism evidence="2 3">
    <name type="scientific">Bradyrhizobium vignae</name>
    <dbReference type="NCBI Taxonomy" id="1549949"/>
    <lineage>
        <taxon>Bacteria</taxon>
        <taxon>Pseudomonadati</taxon>
        <taxon>Pseudomonadota</taxon>
        <taxon>Alphaproteobacteria</taxon>
        <taxon>Hyphomicrobiales</taxon>
        <taxon>Nitrobacteraceae</taxon>
        <taxon>Bradyrhizobium</taxon>
    </lineage>
</organism>
<dbReference type="InterPro" id="IPR039554">
    <property type="entry name" value="HigA2-like_HTH"/>
</dbReference>
<evidence type="ECO:0000313" key="2">
    <source>
        <dbReference type="EMBL" id="SPP92838.1"/>
    </source>
</evidence>
<dbReference type="SUPFAM" id="SSF47413">
    <property type="entry name" value="lambda repressor-like DNA-binding domains"/>
    <property type="match status" value="1"/>
</dbReference>
<dbReference type="AlphaFoldDB" id="A0A2U3PUQ2"/>
<dbReference type="GO" id="GO:0003677">
    <property type="term" value="F:DNA binding"/>
    <property type="evidence" value="ECO:0007669"/>
    <property type="project" value="InterPro"/>
</dbReference>
<gene>
    <name evidence="2" type="ORF">BRAD3257_1720</name>
</gene>
<dbReference type="EMBL" id="LS398110">
    <property type="protein sequence ID" value="SPP92838.1"/>
    <property type="molecule type" value="Genomic_DNA"/>
</dbReference>
<dbReference type="Proteomes" id="UP000246085">
    <property type="component" value="Chromosome BRAD3257"/>
</dbReference>
<dbReference type="InterPro" id="IPR010982">
    <property type="entry name" value="Lambda_DNA-bd_dom_sf"/>
</dbReference>
<dbReference type="Gene3D" id="1.10.260.40">
    <property type="entry name" value="lambda repressor-like DNA-binding domains"/>
    <property type="match status" value="1"/>
</dbReference>
<dbReference type="CDD" id="cd00093">
    <property type="entry name" value="HTH_XRE"/>
    <property type="match status" value="1"/>
</dbReference>
<name>A0A2U3PUQ2_9BRAD</name>
<feature type="domain" description="HTH cro/C1-type" evidence="1">
    <location>
        <begin position="43"/>
        <end position="98"/>
    </location>
</feature>
<dbReference type="Pfam" id="PF13744">
    <property type="entry name" value="HTH_37"/>
    <property type="match status" value="1"/>
</dbReference>
<evidence type="ECO:0000259" key="1">
    <source>
        <dbReference type="PROSITE" id="PS50943"/>
    </source>
</evidence>
<protein>
    <submittedName>
        <fullName evidence="2">XRE family transcriptional regulator (Modular protein)</fullName>
    </submittedName>
</protein>
<dbReference type="KEGG" id="bvz:BRAD3257_1720"/>
<dbReference type="SMART" id="SM00530">
    <property type="entry name" value="HTH_XRE"/>
    <property type="match status" value="1"/>
</dbReference>
<dbReference type="InterPro" id="IPR001387">
    <property type="entry name" value="Cro/C1-type_HTH"/>
</dbReference>
<reference evidence="2 3" key="1">
    <citation type="submission" date="2018-03" db="EMBL/GenBank/DDBJ databases">
        <authorList>
            <person name="Gully D."/>
        </authorList>
    </citation>
    <scope>NUCLEOTIDE SEQUENCE [LARGE SCALE GENOMIC DNA]</scope>
    <source>
        <strain evidence="2">ORS3257</strain>
    </source>
</reference>
<accession>A0A2U3PUQ2</accession>
<dbReference type="PROSITE" id="PS50943">
    <property type="entry name" value="HTH_CROC1"/>
    <property type="match status" value="1"/>
</dbReference>
<evidence type="ECO:0000313" key="3">
    <source>
        <dbReference type="Proteomes" id="UP000246085"/>
    </source>
</evidence>